<comment type="caution">
    <text evidence="1">The sequence shown here is derived from an EMBL/GenBank/DDBJ whole genome shotgun (WGS) entry which is preliminary data.</text>
</comment>
<evidence type="ECO:0000313" key="2">
    <source>
        <dbReference type="Proteomes" id="UP000625527"/>
    </source>
</evidence>
<dbReference type="InterPro" id="IPR014985">
    <property type="entry name" value="WbqC"/>
</dbReference>
<dbReference type="Proteomes" id="UP000625527">
    <property type="component" value="Unassembled WGS sequence"/>
</dbReference>
<keyword evidence="2" id="KW-1185">Reference proteome</keyword>
<dbReference type="EMBL" id="JADAQT010000102">
    <property type="protein sequence ID" value="MBE1877468.1"/>
    <property type="molecule type" value="Genomic_DNA"/>
</dbReference>
<sequence length="268" mass="29998">MPPTSTSSEKDSPAGSSPSSAPLGLRLCAIHQPNLFPRLSTLAKIFAADCWIVLDDVQFARRDYQHRARIAPLERPEQHQWLTLPTHLPHGRSTIIRQARLVDPLRSRRRMRHTLAHQYGSSRYWPEFRALLDAVTDTMERTDRTAVVAETSTRLLLQLLGWTGRSFLSSQFTVRSERSLRLADLVQAVDADGYLCGPGGMRYLRPEPFANQRTAVIPFMTPSEGIWQGARKVSALHALMAYGPDAVSEEVRRIAAVHRASPNSHSGS</sequence>
<name>A0ABR9N1D7_9MICO</name>
<gene>
    <name evidence="1" type="ORF">IHE71_17405</name>
</gene>
<evidence type="ECO:0000313" key="1">
    <source>
        <dbReference type="EMBL" id="MBE1877468.1"/>
    </source>
</evidence>
<dbReference type="Pfam" id="PF08889">
    <property type="entry name" value="WbqC"/>
    <property type="match status" value="1"/>
</dbReference>
<protein>
    <submittedName>
        <fullName evidence="1">WbqC family protein</fullName>
    </submittedName>
</protein>
<reference evidence="1 2" key="1">
    <citation type="submission" date="2020-10" db="EMBL/GenBank/DDBJ databases">
        <title>Myceligenerans pegani sp. nov., an endophytic actinomycete isolated from Peganum harmala L. in Xinjiang, China.</title>
        <authorList>
            <person name="Xin L."/>
        </authorList>
    </citation>
    <scope>NUCLEOTIDE SEQUENCE [LARGE SCALE GENOMIC DNA]</scope>
    <source>
        <strain evidence="1 2">TRM65318</strain>
    </source>
</reference>
<organism evidence="1 2">
    <name type="scientific">Myceligenerans pegani</name>
    <dbReference type="NCBI Taxonomy" id="2776917"/>
    <lineage>
        <taxon>Bacteria</taxon>
        <taxon>Bacillati</taxon>
        <taxon>Actinomycetota</taxon>
        <taxon>Actinomycetes</taxon>
        <taxon>Micrococcales</taxon>
        <taxon>Promicromonosporaceae</taxon>
        <taxon>Myceligenerans</taxon>
    </lineage>
</organism>
<accession>A0ABR9N1D7</accession>
<proteinExistence type="predicted"/>
<dbReference type="RefSeq" id="WP_192864021.1">
    <property type="nucleotide sequence ID" value="NZ_JADAQT010000102.1"/>
</dbReference>